<evidence type="ECO:0000256" key="1">
    <source>
        <dbReference type="SAM" id="Phobius"/>
    </source>
</evidence>
<keyword evidence="1" id="KW-1133">Transmembrane helix</keyword>
<dbReference type="AlphaFoldDB" id="A0A934K9Q2"/>
<comment type="caution">
    <text evidence="2">The sequence shown here is derived from an EMBL/GenBank/DDBJ whole genome shotgun (WGS) entry which is preliminary data.</text>
</comment>
<proteinExistence type="predicted"/>
<dbReference type="Proteomes" id="UP000620075">
    <property type="component" value="Unassembled WGS sequence"/>
</dbReference>
<dbReference type="RefSeq" id="WP_338177147.1">
    <property type="nucleotide sequence ID" value="NZ_JAEKNQ010000020.1"/>
</dbReference>
<reference evidence="2 3" key="1">
    <citation type="submission" date="2020-10" db="EMBL/GenBank/DDBJ databases">
        <title>Ca. Dormibacterota MAGs.</title>
        <authorList>
            <person name="Montgomery K."/>
        </authorList>
    </citation>
    <scope>NUCLEOTIDE SEQUENCE [LARGE SCALE GENOMIC DNA]</scope>
    <source>
        <strain evidence="2">SC8811_S16_3</strain>
    </source>
</reference>
<evidence type="ECO:0000313" key="3">
    <source>
        <dbReference type="Proteomes" id="UP000620075"/>
    </source>
</evidence>
<protein>
    <submittedName>
        <fullName evidence="2">Ig-like domain repeat protein</fullName>
    </submittedName>
</protein>
<accession>A0A934K9Q2</accession>
<keyword evidence="1" id="KW-0472">Membrane</keyword>
<gene>
    <name evidence="2" type="ORF">JF888_05105</name>
</gene>
<sequence>MILRTRRRLLFAVVAALTVGGVLVGGASTALAGVLLGVAPTFPAAITVGDVGQPASLHIRYDPTVPDTGKQFTLDTITLVPSCGSLSVTFPGNCPAGSYDPGVFQLSTTGVGAAGTTCAGIPFTITVSDAAQGKYTFVPASAVILGAATGFTCDINFTFDVLKRPTIDVDPSTPGMQTGQIGFVNGATISVPPLTATAQGTAIVTIKSTVGIATQVAPTAITIPASFQDTATLTPATGVPAPTGTVTFNVYGPNNATCTGTPVFIPSTNTVTGGTALSDPFTPTVAGTYRVIATYSGDANYAASASACNAPGEAVAVTAPPPTIGVTKSANPSSRIEPGGTFTFTAQVTNPSTTTPVTINSLIDNVYGDLATRPGSTCGALIGVTLAPGASSATCTFTGTFTGTAGASQTDTITVTGSNAGLPPVTATAQATVTITTAPPQIAVTKVASPLTQVEPGGTFTFTAQVSNPSTLQPVTITGLTDNIYGNLATRPGSTCGALIGVTLAPGASSAPCTFTGPFTGRAGASQTDTITVTGTNLGTTVTATAQATVTLTPAAPEIAVTKVASPLTQVEPGGTFTYTAQVSNPSTLEPVTITSLVDNIYGDLATRPGSTCGALIGVTLAPGASSAPCTFTGPFTGRAGDSQTDTITVTGTNLGTTVTATAEATVALTPAPAQIAVTKVASPPTQVEPGGNFTFTATVSNPSPFQPVTITRLTDNVYGDLATRPGSTCGVLIGITLTPGASVQCSFTGGFTGKAGDAQTDTITVDGTNLGATVTATADATVTLTAAPAPPPTLPPTGGGPVTPPAQSPSLIAAAVAGTALVQLLVGLAWLLGFRRSRRTS</sequence>
<feature type="transmembrane region" description="Helical" evidence="1">
    <location>
        <begin position="812"/>
        <end position="833"/>
    </location>
</feature>
<keyword evidence="1" id="KW-0812">Transmembrane</keyword>
<dbReference type="EMBL" id="JAEKNQ010000020">
    <property type="protein sequence ID" value="MBJ7602559.1"/>
    <property type="molecule type" value="Genomic_DNA"/>
</dbReference>
<evidence type="ECO:0000313" key="2">
    <source>
        <dbReference type="EMBL" id="MBJ7602559.1"/>
    </source>
</evidence>
<dbReference type="PROSITE" id="PS51318">
    <property type="entry name" value="TAT"/>
    <property type="match status" value="1"/>
</dbReference>
<name>A0A934K9Q2_9BACT</name>
<organism evidence="2 3">
    <name type="scientific">Candidatus Dormiibacter inghamiae</name>
    <dbReference type="NCBI Taxonomy" id="3127013"/>
    <lineage>
        <taxon>Bacteria</taxon>
        <taxon>Bacillati</taxon>
        <taxon>Candidatus Dormiibacterota</taxon>
        <taxon>Candidatus Dormibacteria</taxon>
        <taxon>Candidatus Dormibacterales</taxon>
        <taxon>Candidatus Dormibacteraceae</taxon>
        <taxon>Candidatus Dormiibacter</taxon>
    </lineage>
</organism>
<dbReference type="InterPro" id="IPR013783">
    <property type="entry name" value="Ig-like_fold"/>
</dbReference>
<dbReference type="InterPro" id="IPR006311">
    <property type="entry name" value="TAT_signal"/>
</dbReference>
<dbReference type="Gene3D" id="2.60.40.10">
    <property type="entry name" value="Immunoglobulins"/>
    <property type="match status" value="1"/>
</dbReference>